<evidence type="ECO:0000256" key="2">
    <source>
        <dbReference type="ARBA" id="ARBA00022692"/>
    </source>
</evidence>
<evidence type="ECO:0000313" key="8">
    <source>
        <dbReference type="Proteomes" id="UP000236630"/>
    </source>
</evidence>
<evidence type="ECO:0000256" key="1">
    <source>
        <dbReference type="ARBA" id="ARBA00004167"/>
    </source>
</evidence>
<feature type="non-terminal residue" evidence="7">
    <location>
        <position position="1"/>
    </location>
</feature>
<dbReference type="AlphaFoldDB" id="A0A2H5N7I3"/>
<dbReference type="STRING" id="55188.A0A2H5N7I3"/>
<comment type="subcellular location">
    <subcellularLocation>
        <location evidence="1">Membrane</location>
        <topology evidence="1">Single-pass membrane protein</topology>
    </subcellularLocation>
</comment>
<feature type="domain" description="Malectin-like" evidence="6">
    <location>
        <begin position="20"/>
        <end position="204"/>
    </location>
</feature>
<evidence type="ECO:0000256" key="4">
    <source>
        <dbReference type="ARBA" id="ARBA00022989"/>
    </source>
</evidence>
<evidence type="ECO:0000313" key="7">
    <source>
        <dbReference type="EMBL" id="GAY35761.1"/>
    </source>
</evidence>
<dbReference type="GO" id="GO:0016020">
    <property type="term" value="C:membrane"/>
    <property type="evidence" value="ECO:0007669"/>
    <property type="project" value="UniProtKB-SubCell"/>
</dbReference>
<evidence type="ECO:0000259" key="6">
    <source>
        <dbReference type="Pfam" id="PF12819"/>
    </source>
</evidence>
<keyword evidence="3" id="KW-0732">Signal</keyword>
<proteinExistence type="predicted"/>
<dbReference type="Pfam" id="PF12819">
    <property type="entry name" value="Malectin_like"/>
    <property type="match status" value="1"/>
</dbReference>
<protein>
    <recommendedName>
        <fullName evidence="6">Malectin-like domain-containing protein</fullName>
    </recommendedName>
</protein>
<accession>A0A2H5N7I3</accession>
<reference evidence="7 8" key="1">
    <citation type="journal article" date="2017" name="Front. Genet.">
        <title>Draft sequencing of the heterozygous diploid genome of Satsuma (Citrus unshiu Marc.) using a hybrid assembly approach.</title>
        <authorList>
            <person name="Shimizu T."/>
            <person name="Tanizawa Y."/>
            <person name="Mochizuki T."/>
            <person name="Nagasaki H."/>
            <person name="Yoshioka T."/>
            <person name="Toyoda A."/>
            <person name="Fujiyama A."/>
            <person name="Kaminuma E."/>
            <person name="Nakamura Y."/>
        </authorList>
    </citation>
    <scope>NUCLEOTIDE SEQUENCE [LARGE SCALE GENOMIC DNA]</scope>
    <source>
        <strain evidence="8">cv. Miyagawa wase</strain>
    </source>
</reference>
<evidence type="ECO:0000256" key="3">
    <source>
        <dbReference type="ARBA" id="ARBA00022729"/>
    </source>
</evidence>
<dbReference type="Proteomes" id="UP000236630">
    <property type="component" value="Unassembled WGS sequence"/>
</dbReference>
<keyword evidence="4" id="KW-1133">Transmembrane helix</keyword>
<dbReference type="PANTHER" id="PTHR45631:SF197">
    <property type="entry name" value="TYROSINE KINASE FAMILY PROTEIN"/>
    <property type="match status" value="1"/>
</dbReference>
<comment type="caution">
    <text evidence="7">The sequence shown here is derived from an EMBL/GenBank/DDBJ whole genome shotgun (WGS) entry which is preliminary data.</text>
</comment>
<keyword evidence="2" id="KW-0812">Transmembrane</keyword>
<dbReference type="InterPro" id="IPR024788">
    <property type="entry name" value="Malectin-like_Carb-bd_dom"/>
</dbReference>
<gene>
    <name evidence="7" type="ORF">CUMW_283330</name>
</gene>
<dbReference type="EMBL" id="BDQV01003667">
    <property type="protein sequence ID" value="GAY35761.1"/>
    <property type="molecule type" value="Genomic_DNA"/>
</dbReference>
<keyword evidence="8" id="KW-1185">Reference proteome</keyword>
<evidence type="ECO:0000256" key="5">
    <source>
        <dbReference type="ARBA" id="ARBA00023136"/>
    </source>
</evidence>
<sequence>CLVALIALVRGQSQSGFISIDCGLSENSGYTDKLTGLNYTSDATLIETGVIYNISSVYSRATLAQQFLNVRSFPEGARNCYTLKPARGNTKFLIRASFMYGNYDGQGKPPSFDIILEADVWDSIEFEDESTIVTKEIIHIPQKNFIYVCLVNKGSGTPFISAIELRPLKNSTYTTESGSLSLFRRWDIGSRSSETFRYPDDIYGSMHELAK</sequence>
<name>A0A2H5N7I3_CITUN</name>
<dbReference type="PANTHER" id="PTHR45631">
    <property type="entry name" value="OS07G0107800 PROTEIN-RELATED"/>
    <property type="match status" value="1"/>
</dbReference>
<organism evidence="7 8">
    <name type="scientific">Citrus unshiu</name>
    <name type="common">Satsuma mandarin</name>
    <name type="synonym">Citrus nobilis var. unshiu</name>
    <dbReference type="NCBI Taxonomy" id="55188"/>
    <lineage>
        <taxon>Eukaryota</taxon>
        <taxon>Viridiplantae</taxon>
        <taxon>Streptophyta</taxon>
        <taxon>Embryophyta</taxon>
        <taxon>Tracheophyta</taxon>
        <taxon>Spermatophyta</taxon>
        <taxon>Magnoliopsida</taxon>
        <taxon>eudicotyledons</taxon>
        <taxon>Gunneridae</taxon>
        <taxon>Pentapetalae</taxon>
        <taxon>rosids</taxon>
        <taxon>malvids</taxon>
        <taxon>Sapindales</taxon>
        <taxon>Rutaceae</taxon>
        <taxon>Aurantioideae</taxon>
        <taxon>Citrus</taxon>
    </lineage>
</organism>
<keyword evidence="5" id="KW-0472">Membrane</keyword>